<dbReference type="NCBIfam" id="TIGR00594">
    <property type="entry name" value="polc"/>
    <property type="match status" value="1"/>
</dbReference>
<dbReference type="Gene3D" id="1.10.10.1600">
    <property type="entry name" value="Bacterial DNA polymerase III alpha subunit, thumb domain"/>
    <property type="match status" value="1"/>
</dbReference>
<dbReference type="Pfam" id="PF02811">
    <property type="entry name" value="PHP"/>
    <property type="match status" value="1"/>
</dbReference>
<gene>
    <name evidence="9" type="primary">dnaE</name>
    <name evidence="9" type="ORF">QEG99_03210</name>
</gene>
<evidence type="ECO:0000256" key="2">
    <source>
        <dbReference type="ARBA" id="ARBA00022679"/>
    </source>
</evidence>
<dbReference type="Pfam" id="PF07733">
    <property type="entry name" value="DNA_pol3_alpha"/>
    <property type="match status" value="1"/>
</dbReference>
<evidence type="ECO:0000256" key="5">
    <source>
        <dbReference type="ARBA" id="ARBA00022932"/>
    </source>
</evidence>
<keyword evidence="2 9" id="KW-0808">Transferase</keyword>
<dbReference type="Pfam" id="PF17657">
    <property type="entry name" value="DNA_pol3_finger"/>
    <property type="match status" value="1"/>
</dbReference>
<evidence type="ECO:0000256" key="4">
    <source>
        <dbReference type="ARBA" id="ARBA00022705"/>
    </source>
</evidence>
<dbReference type="EC" id="2.7.7.7" evidence="1"/>
<dbReference type="SMART" id="SM00481">
    <property type="entry name" value="POLIIIAc"/>
    <property type="match status" value="1"/>
</dbReference>
<dbReference type="RefSeq" id="WP_280101751.1">
    <property type="nucleotide sequence ID" value="NZ_CP122979.1"/>
</dbReference>
<dbReference type="NCBIfam" id="NF005516">
    <property type="entry name" value="PRK07135.1"/>
    <property type="match status" value="1"/>
</dbReference>
<dbReference type="InterPro" id="IPR016195">
    <property type="entry name" value="Pol/histidinol_Pase-like"/>
</dbReference>
<evidence type="ECO:0000259" key="8">
    <source>
        <dbReference type="SMART" id="SM00481"/>
    </source>
</evidence>
<comment type="catalytic activity">
    <reaction evidence="6">
        <text>DNA(n) + a 2'-deoxyribonucleoside 5'-triphosphate = DNA(n+1) + diphosphate</text>
        <dbReference type="Rhea" id="RHEA:22508"/>
        <dbReference type="Rhea" id="RHEA-COMP:17339"/>
        <dbReference type="Rhea" id="RHEA-COMP:17340"/>
        <dbReference type="ChEBI" id="CHEBI:33019"/>
        <dbReference type="ChEBI" id="CHEBI:61560"/>
        <dbReference type="ChEBI" id="CHEBI:173112"/>
        <dbReference type="EC" id="2.7.7.7"/>
    </reaction>
</comment>
<dbReference type="Gene3D" id="3.20.20.140">
    <property type="entry name" value="Metal-dependent hydrolases"/>
    <property type="match status" value="1"/>
</dbReference>
<dbReference type="PANTHER" id="PTHR32294:SF0">
    <property type="entry name" value="DNA POLYMERASE III SUBUNIT ALPHA"/>
    <property type="match status" value="1"/>
</dbReference>
<dbReference type="CDD" id="cd07431">
    <property type="entry name" value="PHP_PolIIIA"/>
    <property type="match status" value="1"/>
</dbReference>
<proteinExistence type="predicted"/>
<dbReference type="InterPro" id="IPR029460">
    <property type="entry name" value="DNAPol_HHH"/>
</dbReference>
<protein>
    <recommendedName>
        <fullName evidence="1">DNA-directed DNA polymerase</fullName>
        <ecNumber evidence="1">2.7.7.7</ecNumber>
    </recommendedName>
</protein>
<dbReference type="Pfam" id="PF14579">
    <property type="entry name" value="HHH_6"/>
    <property type="match status" value="1"/>
</dbReference>
<evidence type="ECO:0000256" key="1">
    <source>
        <dbReference type="ARBA" id="ARBA00012417"/>
    </source>
</evidence>
<dbReference type="InterPro" id="IPR040982">
    <property type="entry name" value="DNA_pol3_finger"/>
</dbReference>
<dbReference type="PANTHER" id="PTHR32294">
    <property type="entry name" value="DNA POLYMERASE III SUBUNIT ALPHA"/>
    <property type="match status" value="1"/>
</dbReference>
<evidence type="ECO:0000313" key="10">
    <source>
        <dbReference type="Proteomes" id="UP001179842"/>
    </source>
</evidence>
<keyword evidence="4" id="KW-0235">DNA replication</keyword>
<dbReference type="GO" id="GO:0003887">
    <property type="term" value="F:DNA-directed DNA polymerase activity"/>
    <property type="evidence" value="ECO:0007669"/>
    <property type="project" value="UniProtKB-EC"/>
</dbReference>
<feature type="coiled-coil region" evidence="7">
    <location>
        <begin position="242"/>
        <end position="269"/>
    </location>
</feature>
<dbReference type="InterPro" id="IPR011708">
    <property type="entry name" value="DNA_pol3_alpha_NTPase_dom"/>
</dbReference>
<dbReference type="EMBL" id="CP122979">
    <property type="protein sequence ID" value="WGI36450.1"/>
    <property type="molecule type" value="Genomic_DNA"/>
</dbReference>
<keyword evidence="10" id="KW-1185">Reference proteome</keyword>
<organism evidence="9 10">
    <name type="scientific">Mesomycoplasma lagogenitalium</name>
    <dbReference type="NCBI Taxonomy" id="171286"/>
    <lineage>
        <taxon>Bacteria</taxon>
        <taxon>Bacillati</taxon>
        <taxon>Mycoplasmatota</taxon>
        <taxon>Mycoplasmoidales</taxon>
        <taxon>Metamycoplasmataceae</taxon>
        <taxon>Mesomycoplasma</taxon>
    </lineage>
</organism>
<dbReference type="Gene3D" id="1.10.150.870">
    <property type="match status" value="1"/>
</dbReference>
<name>A0ABY8LUR3_9BACT</name>
<dbReference type="InterPro" id="IPR041931">
    <property type="entry name" value="DNA_pol3_alpha_thumb_dom"/>
</dbReference>
<accession>A0ABY8LUR3</accession>
<keyword evidence="3 9" id="KW-0548">Nucleotidyltransferase</keyword>
<dbReference type="InterPro" id="IPR003141">
    <property type="entry name" value="Pol/His_phosphatase_N"/>
</dbReference>
<dbReference type="InterPro" id="IPR004013">
    <property type="entry name" value="PHP_dom"/>
</dbReference>
<reference evidence="9" key="1">
    <citation type="submission" date="2023-04" db="EMBL/GenBank/DDBJ databases">
        <title>Completed genome of Mycoplasma lagogenitalium type strain 12MS.</title>
        <authorList>
            <person name="Spergser J."/>
        </authorList>
    </citation>
    <scope>NUCLEOTIDE SEQUENCE</scope>
    <source>
        <strain evidence="9">12MS</strain>
    </source>
</reference>
<feature type="domain" description="Polymerase/histidinol phosphatase N-terminal" evidence="8">
    <location>
        <begin position="5"/>
        <end position="72"/>
    </location>
</feature>
<evidence type="ECO:0000256" key="3">
    <source>
        <dbReference type="ARBA" id="ARBA00022695"/>
    </source>
</evidence>
<dbReference type="InterPro" id="IPR004805">
    <property type="entry name" value="DnaE2/DnaE/PolC"/>
</dbReference>
<evidence type="ECO:0000256" key="6">
    <source>
        <dbReference type="ARBA" id="ARBA00049244"/>
    </source>
</evidence>
<keyword evidence="5" id="KW-0239">DNA-directed DNA polymerase</keyword>
<evidence type="ECO:0000313" key="9">
    <source>
        <dbReference type="EMBL" id="WGI36450.1"/>
    </source>
</evidence>
<keyword evidence="7" id="KW-0175">Coiled coil</keyword>
<dbReference type="Proteomes" id="UP001179842">
    <property type="component" value="Chromosome"/>
</dbReference>
<dbReference type="SUPFAM" id="SSF89550">
    <property type="entry name" value="PHP domain-like"/>
    <property type="match status" value="1"/>
</dbReference>
<sequence>MKKNINLHTISEYSFLESTITIDNLFKFANEHNFKHLAITDRNSMFSIPKFLENCQFYNIKPIIGIDLDVDQYRFILLAKNYDGYLKLMNLSSKKMAKLEINLDELNNDNLFIIDHPNFGYYAQKNEKLNYKNYFISTNDENDNSSIYLNEIRMLNGDESEKEILLTLIQNNEKGANYTNNFQYNGFFSKDEISPIVIERIENIVKQIDIQFPKLKSPLPKFKNDENLSSENYLRKIVRENLEAKKFELKKYEKSLERAQYEIEIITKLGFEDYFLIIWDLIKWAKKQNILIGPGRGSVSGSLISYVLNITEINPLKYDLYFERFLNPKRVTMPDIDIDIQDNRREELIQYLISKYGKDNVALITTFQTLGAKMAFRDVARINKISVSEVNEILKIIPSDLSLEQSYNSIAKFKAKIDSLDIYKKTYEIAKKIEGFPRQHGTHAAGIVISNEKIEKFVPTLLTDNGDLETQFSMEHLEKFGLLKIDLLGLKNLTVIQDILRLLKEKTGNEIKIENIPTYDLQTNILLSSANTNGIFQLESPGMRETLKKVGVSSIEDIIAIISLFRPGPLKNIDTYAKRKKAIEQVPKISDEYDEIVKSTYGIIVYQEQIMLICQKMADMSFADADILRKAISKKDFSSIQPVKEKFFSGALNKGYKLEVIEKVFEQIEHFAEYGFNRAHAVAYATLSYKMAYLKSKYTIDFYSSLINNANGAHETIKKYVQETEKMKIKVLAPSINKSLNHCVIENNQIILPFIMIKGLGTIATQKIINLREQGLFKDFYDFCLRAKLNKITDSVIKILIEANVFREFGSPKFLESEYSTKIATFLNLAIDKKDDQNILNEDALELLKQDFNIKNSLVTDPSEQEILEIQKNELYYLGMVFTKEKPNKYEKEIKLVDVHEHTSHILPLRVIKKSVKIDKFQRQYGILSLKDSSMTIDVLVFSSIWPRFENVKVNSLYQFEITKKENKFFINKLIKELYE</sequence>
<evidence type="ECO:0000256" key="7">
    <source>
        <dbReference type="SAM" id="Coils"/>
    </source>
</evidence>